<gene>
    <name evidence="1" type="ORF">NDU88_000342</name>
</gene>
<keyword evidence="2" id="KW-1185">Reference proteome</keyword>
<proteinExistence type="predicted"/>
<protein>
    <submittedName>
        <fullName evidence="1">Uncharacterized protein</fullName>
    </submittedName>
</protein>
<comment type="caution">
    <text evidence="1">The sequence shown here is derived from an EMBL/GenBank/DDBJ whole genome shotgun (WGS) entry which is preliminary data.</text>
</comment>
<dbReference type="EMBL" id="JANPWB010000015">
    <property type="protein sequence ID" value="KAJ1087148.1"/>
    <property type="molecule type" value="Genomic_DNA"/>
</dbReference>
<evidence type="ECO:0000313" key="1">
    <source>
        <dbReference type="EMBL" id="KAJ1087148.1"/>
    </source>
</evidence>
<reference evidence="1" key="1">
    <citation type="journal article" date="2022" name="bioRxiv">
        <title>Sequencing and chromosome-scale assembly of the giantPleurodeles waltlgenome.</title>
        <authorList>
            <person name="Brown T."/>
            <person name="Elewa A."/>
            <person name="Iarovenko S."/>
            <person name="Subramanian E."/>
            <person name="Araus A.J."/>
            <person name="Petzold A."/>
            <person name="Susuki M."/>
            <person name="Suzuki K.-i.T."/>
            <person name="Hayashi T."/>
            <person name="Toyoda A."/>
            <person name="Oliveira C."/>
            <person name="Osipova E."/>
            <person name="Leigh N.D."/>
            <person name="Simon A."/>
            <person name="Yun M.H."/>
        </authorList>
    </citation>
    <scope>NUCLEOTIDE SEQUENCE</scope>
    <source>
        <strain evidence="1">20211129_DDA</strain>
        <tissue evidence="1">Liver</tissue>
    </source>
</reference>
<organism evidence="1 2">
    <name type="scientific">Pleurodeles waltl</name>
    <name type="common">Iberian ribbed newt</name>
    <dbReference type="NCBI Taxonomy" id="8319"/>
    <lineage>
        <taxon>Eukaryota</taxon>
        <taxon>Metazoa</taxon>
        <taxon>Chordata</taxon>
        <taxon>Craniata</taxon>
        <taxon>Vertebrata</taxon>
        <taxon>Euteleostomi</taxon>
        <taxon>Amphibia</taxon>
        <taxon>Batrachia</taxon>
        <taxon>Caudata</taxon>
        <taxon>Salamandroidea</taxon>
        <taxon>Salamandridae</taxon>
        <taxon>Pleurodelinae</taxon>
        <taxon>Pleurodeles</taxon>
    </lineage>
</organism>
<dbReference type="AlphaFoldDB" id="A0AAV7LEF7"/>
<accession>A0AAV7LEF7</accession>
<evidence type="ECO:0000313" key="2">
    <source>
        <dbReference type="Proteomes" id="UP001066276"/>
    </source>
</evidence>
<name>A0AAV7LEF7_PLEWA</name>
<dbReference type="Proteomes" id="UP001066276">
    <property type="component" value="Chromosome 11"/>
</dbReference>
<sequence>MYSAYTSRVACFYAPRVADTGTEIQGDFGDLIGVPIKLMRLGPQEWIIAHPRWLTEALLVHGTYLLRSLRTRIRARLKEMGPQGLCVTGSAVQDARGGKLSVL</sequence>